<feature type="transmembrane region" description="Helical" evidence="2">
    <location>
        <begin position="132"/>
        <end position="154"/>
    </location>
</feature>
<feature type="transmembrane region" description="Helical" evidence="2">
    <location>
        <begin position="75"/>
        <end position="92"/>
    </location>
</feature>
<sequence length="212" mass="21806">MAIPLHLVRLAVLVTATLFAIIPMGIGAALAAASDPFPVPAYAALAIASGVLTLVTVPAMICLEIMRPGGPTSMVIVEIFWLGILSILWLATGAETAAVLQAVDDISLSFGFGSLCGADDGFSNGFCSEARAVAAFSFLNWLLLMCYVVTLFFYSLMASSRKQTGVWTSSVANAQSAGPSQGGPVPNSYVSSGHPHQDIGTGGTVQAGTVHV</sequence>
<evidence type="ECO:0000313" key="3">
    <source>
        <dbReference type="EMBL" id="KAJ7214879.1"/>
    </source>
</evidence>
<feature type="region of interest" description="Disordered" evidence="1">
    <location>
        <begin position="177"/>
        <end position="205"/>
    </location>
</feature>
<accession>A0AAD6VJF2</accession>
<name>A0AAD6VJF2_9AGAR</name>
<evidence type="ECO:0000256" key="1">
    <source>
        <dbReference type="SAM" id="MobiDB-lite"/>
    </source>
</evidence>
<keyword evidence="2" id="KW-0812">Transmembrane</keyword>
<evidence type="ECO:0008006" key="5">
    <source>
        <dbReference type="Google" id="ProtNLM"/>
    </source>
</evidence>
<feature type="transmembrane region" description="Helical" evidence="2">
    <location>
        <begin position="41"/>
        <end position="63"/>
    </location>
</feature>
<keyword evidence="2" id="KW-0472">Membrane</keyword>
<gene>
    <name evidence="3" type="ORF">GGX14DRAFT_562910</name>
</gene>
<reference evidence="3" key="1">
    <citation type="submission" date="2023-03" db="EMBL/GenBank/DDBJ databases">
        <title>Massive genome expansion in bonnet fungi (Mycena s.s.) driven by repeated elements and novel gene families across ecological guilds.</title>
        <authorList>
            <consortium name="Lawrence Berkeley National Laboratory"/>
            <person name="Harder C.B."/>
            <person name="Miyauchi S."/>
            <person name="Viragh M."/>
            <person name="Kuo A."/>
            <person name="Thoen E."/>
            <person name="Andreopoulos B."/>
            <person name="Lu D."/>
            <person name="Skrede I."/>
            <person name="Drula E."/>
            <person name="Henrissat B."/>
            <person name="Morin E."/>
            <person name="Kohler A."/>
            <person name="Barry K."/>
            <person name="LaButti K."/>
            <person name="Morin E."/>
            <person name="Salamov A."/>
            <person name="Lipzen A."/>
            <person name="Mereny Z."/>
            <person name="Hegedus B."/>
            <person name="Baldrian P."/>
            <person name="Stursova M."/>
            <person name="Weitz H."/>
            <person name="Taylor A."/>
            <person name="Grigoriev I.V."/>
            <person name="Nagy L.G."/>
            <person name="Martin F."/>
            <person name="Kauserud H."/>
        </authorList>
    </citation>
    <scope>NUCLEOTIDE SEQUENCE</scope>
    <source>
        <strain evidence="3">9144</strain>
    </source>
</reference>
<organism evidence="3 4">
    <name type="scientific">Mycena pura</name>
    <dbReference type="NCBI Taxonomy" id="153505"/>
    <lineage>
        <taxon>Eukaryota</taxon>
        <taxon>Fungi</taxon>
        <taxon>Dikarya</taxon>
        <taxon>Basidiomycota</taxon>
        <taxon>Agaricomycotina</taxon>
        <taxon>Agaricomycetes</taxon>
        <taxon>Agaricomycetidae</taxon>
        <taxon>Agaricales</taxon>
        <taxon>Marasmiineae</taxon>
        <taxon>Mycenaceae</taxon>
        <taxon>Mycena</taxon>
    </lineage>
</organism>
<protein>
    <recommendedName>
        <fullName evidence="5">MARVEL domain-containing protein</fullName>
    </recommendedName>
</protein>
<proteinExistence type="predicted"/>
<evidence type="ECO:0000313" key="4">
    <source>
        <dbReference type="Proteomes" id="UP001219525"/>
    </source>
</evidence>
<dbReference type="AlphaFoldDB" id="A0AAD6VJF2"/>
<dbReference type="EMBL" id="JARJCW010000018">
    <property type="protein sequence ID" value="KAJ7214879.1"/>
    <property type="molecule type" value="Genomic_DNA"/>
</dbReference>
<keyword evidence="4" id="KW-1185">Reference proteome</keyword>
<keyword evidence="2" id="KW-1133">Transmembrane helix</keyword>
<dbReference type="Proteomes" id="UP001219525">
    <property type="component" value="Unassembled WGS sequence"/>
</dbReference>
<evidence type="ECO:0000256" key="2">
    <source>
        <dbReference type="SAM" id="Phobius"/>
    </source>
</evidence>
<comment type="caution">
    <text evidence="3">The sequence shown here is derived from an EMBL/GenBank/DDBJ whole genome shotgun (WGS) entry which is preliminary data.</text>
</comment>